<evidence type="ECO:0000313" key="5">
    <source>
        <dbReference type="EMBL" id="KAH0467754.1"/>
    </source>
</evidence>
<evidence type="ECO:0000256" key="3">
    <source>
        <dbReference type="ARBA" id="ARBA00034808"/>
    </source>
</evidence>
<dbReference type="GO" id="GO:0009378">
    <property type="term" value="F:four-way junction helicase activity"/>
    <property type="evidence" value="ECO:0007669"/>
    <property type="project" value="TreeGrafter"/>
</dbReference>
<dbReference type="InterPro" id="IPR001650">
    <property type="entry name" value="Helicase_C-like"/>
</dbReference>
<organism evidence="5 6">
    <name type="scientific">Dendrobium chrysotoxum</name>
    <name type="common">Orchid</name>
    <dbReference type="NCBI Taxonomy" id="161865"/>
    <lineage>
        <taxon>Eukaryota</taxon>
        <taxon>Viridiplantae</taxon>
        <taxon>Streptophyta</taxon>
        <taxon>Embryophyta</taxon>
        <taxon>Tracheophyta</taxon>
        <taxon>Spermatophyta</taxon>
        <taxon>Magnoliopsida</taxon>
        <taxon>Liliopsida</taxon>
        <taxon>Asparagales</taxon>
        <taxon>Orchidaceae</taxon>
        <taxon>Epidendroideae</taxon>
        <taxon>Malaxideae</taxon>
        <taxon>Dendrobiinae</taxon>
        <taxon>Dendrobium</taxon>
    </lineage>
</organism>
<gene>
    <name evidence="5" type="ORF">IEQ34_002787</name>
</gene>
<dbReference type="AlphaFoldDB" id="A0AAV7HHZ8"/>
<comment type="caution">
    <text evidence="5">The sequence shown here is derived from an EMBL/GenBank/DDBJ whole genome shotgun (WGS) entry which is preliminary data.</text>
</comment>
<evidence type="ECO:0000256" key="1">
    <source>
        <dbReference type="ARBA" id="ARBA00005446"/>
    </source>
</evidence>
<evidence type="ECO:0000259" key="4">
    <source>
        <dbReference type="PROSITE" id="PS51194"/>
    </source>
</evidence>
<sequence>MMGLTRPAAAPFHRVWATVAEQDLRSFRAGHPVQKEAELVSKYLCDNNISSKVVATVAFGMGLNKSDVEAVIHYSLPESIEEYIQETGRAGRDGRLSNCHLLLDDTTYHKLRSLLYRSEKKHEQFVFDIPTVVNYAGTTVKELLDHIRNLKKPLGQ</sequence>
<dbReference type="SMART" id="SM00490">
    <property type="entry name" value="HELICc"/>
    <property type="match status" value="1"/>
</dbReference>
<dbReference type="Proteomes" id="UP000775213">
    <property type="component" value="Unassembled WGS sequence"/>
</dbReference>
<dbReference type="GO" id="GO:0005634">
    <property type="term" value="C:nucleus"/>
    <property type="evidence" value="ECO:0007669"/>
    <property type="project" value="TreeGrafter"/>
</dbReference>
<dbReference type="SUPFAM" id="SSF52540">
    <property type="entry name" value="P-loop containing nucleoside triphosphate hydrolases"/>
    <property type="match status" value="1"/>
</dbReference>
<dbReference type="EC" id="5.6.2.4" evidence="3"/>
<reference evidence="5 6" key="1">
    <citation type="journal article" date="2021" name="Hortic Res">
        <title>Chromosome-scale assembly of the Dendrobium chrysotoxum genome enhances the understanding of orchid evolution.</title>
        <authorList>
            <person name="Zhang Y."/>
            <person name="Zhang G.Q."/>
            <person name="Zhang D."/>
            <person name="Liu X.D."/>
            <person name="Xu X.Y."/>
            <person name="Sun W.H."/>
            <person name="Yu X."/>
            <person name="Zhu X."/>
            <person name="Wang Z.W."/>
            <person name="Zhao X."/>
            <person name="Zhong W.Y."/>
            <person name="Chen H."/>
            <person name="Yin W.L."/>
            <person name="Huang T."/>
            <person name="Niu S.C."/>
            <person name="Liu Z.J."/>
        </authorList>
    </citation>
    <scope>NUCLEOTIDE SEQUENCE [LARGE SCALE GENOMIC DNA]</scope>
    <source>
        <strain evidence="5">Lindl</strain>
    </source>
</reference>
<dbReference type="GO" id="GO:0005694">
    <property type="term" value="C:chromosome"/>
    <property type="evidence" value="ECO:0007669"/>
    <property type="project" value="TreeGrafter"/>
</dbReference>
<dbReference type="GO" id="GO:0000724">
    <property type="term" value="P:double-strand break repair via homologous recombination"/>
    <property type="evidence" value="ECO:0007669"/>
    <property type="project" value="TreeGrafter"/>
</dbReference>
<dbReference type="PROSITE" id="PS51194">
    <property type="entry name" value="HELICASE_CTER"/>
    <property type="match status" value="1"/>
</dbReference>
<name>A0AAV7HHZ8_DENCH</name>
<evidence type="ECO:0000313" key="6">
    <source>
        <dbReference type="Proteomes" id="UP000775213"/>
    </source>
</evidence>
<dbReference type="EMBL" id="JAGFBR010000004">
    <property type="protein sequence ID" value="KAH0467754.1"/>
    <property type="molecule type" value="Genomic_DNA"/>
</dbReference>
<keyword evidence="6" id="KW-1185">Reference proteome</keyword>
<dbReference type="GO" id="GO:0043138">
    <property type="term" value="F:3'-5' DNA helicase activity"/>
    <property type="evidence" value="ECO:0007669"/>
    <property type="project" value="UniProtKB-EC"/>
</dbReference>
<comment type="catalytic activity">
    <reaction evidence="2">
        <text>Couples ATP hydrolysis with the unwinding of duplex DNA by translocating in the 3'-5' direction.</text>
        <dbReference type="EC" id="5.6.2.4"/>
    </reaction>
</comment>
<dbReference type="Gene3D" id="3.40.50.300">
    <property type="entry name" value="P-loop containing nucleotide triphosphate hydrolases"/>
    <property type="match status" value="1"/>
</dbReference>
<comment type="similarity">
    <text evidence="1">Belongs to the helicase family. RecQ subfamily.</text>
</comment>
<protein>
    <recommendedName>
        <fullName evidence="3">DNA 3'-5' helicase</fullName>
        <ecNumber evidence="3">5.6.2.4</ecNumber>
    </recommendedName>
</protein>
<feature type="domain" description="Helicase C-terminal" evidence="4">
    <location>
        <begin position="1"/>
        <end position="133"/>
    </location>
</feature>
<dbReference type="Pfam" id="PF00271">
    <property type="entry name" value="Helicase_C"/>
    <property type="match status" value="1"/>
</dbReference>
<dbReference type="PANTHER" id="PTHR13710:SF108">
    <property type="entry name" value="ATP-DEPENDENT DNA HELICASE Q4"/>
    <property type="match status" value="1"/>
</dbReference>
<accession>A0AAV7HHZ8</accession>
<dbReference type="GO" id="GO:0005737">
    <property type="term" value="C:cytoplasm"/>
    <property type="evidence" value="ECO:0007669"/>
    <property type="project" value="TreeGrafter"/>
</dbReference>
<proteinExistence type="inferred from homology"/>
<dbReference type="PANTHER" id="PTHR13710">
    <property type="entry name" value="DNA HELICASE RECQ FAMILY MEMBER"/>
    <property type="match status" value="1"/>
</dbReference>
<dbReference type="InterPro" id="IPR027417">
    <property type="entry name" value="P-loop_NTPase"/>
</dbReference>
<evidence type="ECO:0000256" key="2">
    <source>
        <dbReference type="ARBA" id="ARBA00034617"/>
    </source>
</evidence>